<organism evidence="2 3">
    <name type="scientific">Mucuna pruriens</name>
    <name type="common">Velvet bean</name>
    <name type="synonym">Dolichos pruriens</name>
    <dbReference type="NCBI Taxonomy" id="157652"/>
    <lineage>
        <taxon>Eukaryota</taxon>
        <taxon>Viridiplantae</taxon>
        <taxon>Streptophyta</taxon>
        <taxon>Embryophyta</taxon>
        <taxon>Tracheophyta</taxon>
        <taxon>Spermatophyta</taxon>
        <taxon>Magnoliopsida</taxon>
        <taxon>eudicotyledons</taxon>
        <taxon>Gunneridae</taxon>
        <taxon>Pentapetalae</taxon>
        <taxon>rosids</taxon>
        <taxon>fabids</taxon>
        <taxon>Fabales</taxon>
        <taxon>Fabaceae</taxon>
        <taxon>Papilionoideae</taxon>
        <taxon>50 kb inversion clade</taxon>
        <taxon>NPAAA clade</taxon>
        <taxon>indigoferoid/millettioid clade</taxon>
        <taxon>Phaseoleae</taxon>
        <taxon>Mucuna</taxon>
    </lineage>
</organism>
<proteinExistence type="predicted"/>
<evidence type="ECO:0000256" key="1">
    <source>
        <dbReference type="SAM" id="MobiDB-lite"/>
    </source>
</evidence>
<gene>
    <name evidence="2" type="ORF">CR513_34762</name>
</gene>
<comment type="caution">
    <text evidence="2">The sequence shown here is derived from an EMBL/GenBank/DDBJ whole genome shotgun (WGS) entry which is preliminary data.</text>
</comment>
<keyword evidence="3" id="KW-1185">Reference proteome</keyword>
<feature type="non-terminal residue" evidence="2">
    <location>
        <position position="1"/>
    </location>
</feature>
<feature type="region of interest" description="Disordered" evidence="1">
    <location>
        <begin position="34"/>
        <end position="64"/>
    </location>
</feature>
<dbReference type="Proteomes" id="UP000257109">
    <property type="component" value="Unassembled WGS sequence"/>
</dbReference>
<dbReference type="EMBL" id="QJKJ01007110">
    <property type="protein sequence ID" value="RDX84229.1"/>
    <property type="molecule type" value="Genomic_DNA"/>
</dbReference>
<dbReference type="AlphaFoldDB" id="A0A371G100"/>
<sequence>MIEDQLPSLEEWVLPMNQELDNWTVETLLKLIDNTTLGPNNANKSSGQDEGKGPEEEALEGLKLQSRAEELEIINLDEKEEA</sequence>
<name>A0A371G100_MUCPR</name>
<feature type="compositionally biased region" description="Polar residues" evidence="1">
    <location>
        <begin position="34"/>
        <end position="46"/>
    </location>
</feature>
<protein>
    <submittedName>
        <fullName evidence="2">Uncharacterized protein</fullName>
    </submittedName>
</protein>
<evidence type="ECO:0000313" key="3">
    <source>
        <dbReference type="Proteomes" id="UP000257109"/>
    </source>
</evidence>
<accession>A0A371G100</accession>
<reference evidence="2" key="1">
    <citation type="submission" date="2018-05" db="EMBL/GenBank/DDBJ databases">
        <title>Draft genome of Mucuna pruriens seed.</title>
        <authorList>
            <person name="Nnadi N.E."/>
            <person name="Vos R."/>
            <person name="Hasami M.H."/>
            <person name="Devisetty U.K."/>
            <person name="Aguiy J.C."/>
        </authorList>
    </citation>
    <scope>NUCLEOTIDE SEQUENCE [LARGE SCALE GENOMIC DNA]</scope>
    <source>
        <strain evidence="2">JCA_2017</strain>
    </source>
</reference>
<evidence type="ECO:0000313" key="2">
    <source>
        <dbReference type="EMBL" id="RDX84229.1"/>
    </source>
</evidence>